<keyword evidence="4" id="KW-0165">Cleavage on pair of basic residues</keyword>
<dbReference type="PANTHER" id="PTHR28553">
    <property type="entry name" value="NEUROPEPTIDE B"/>
    <property type="match status" value="1"/>
</dbReference>
<sequence>MVLWQVSRRPLWKALGFLGLILLVAPAGAWYKHVASPRYHTVGRASGLLMGVRRSPYLWRRQAAEGSRDSLEAAPTLPVSRATQWLTLQQAEEEEGPWTTLDLQPHLSSQVGAWKDAASAAAGAIKRTLWPQASQKNHARHQGRIWAALCPTGCQEALWQSPAMHPKLLERRMWKTAQPSTSKEASDPEI</sequence>
<gene>
    <name evidence="6" type="ORF">PODLI_1B004635</name>
</gene>
<proteinExistence type="inferred from homology"/>
<dbReference type="PRINTS" id="PR01888">
    <property type="entry name" value="NROPEPTIDEBW"/>
</dbReference>
<dbReference type="GO" id="GO:0001664">
    <property type="term" value="F:G protein-coupled receptor binding"/>
    <property type="evidence" value="ECO:0007669"/>
    <property type="project" value="InterPro"/>
</dbReference>
<protein>
    <submittedName>
        <fullName evidence="6">Neuropeptide W</fullName>
    </submittedName>
</protein>
<organism evidence="6 7">
    <name type="scientific">Podarcis lilfordi</name>
    <name type="common">Lilford's wall lizard</name>
    <dbReference type="NCBI Taxonomy" id="74358"/>
    <lineage>
        <taxon>Eukaryota</taxon>
        <taxon>Metazoa</taxon>
        <taxon>Chordata</taxon>
        <taxon>Craniata</taxon>
        <taxon>Vertebrata</taxon>
        <taxon>Euteleostomi</taxon>
        <taxon>Lepidosauria</taxon>
        <taxon>Squamata</taxon>
        <taxon>Bifurcata</taxon>
        <taxon>Unidentata</taxon>
        <taxon>Episquamata</taxon>
        <taxon>Laterata</taxon>
        <taxon>Lacertibaenia</taxon>
        <taxon>Lacertidae</taxon>
        <taxon>Podarcis</taxon>
    </lineage>
</organism>
<evidence type="ECO:0000256" key="1">
    <source>
        <dbReference type="ARBA" id="ARBA00004613"/>
    </source>
</evidence>
<keyword evidence="7" id="KW-1185">Reference proteome</keyword>
<evidence type="ECO:0000313" key="6">
    <source>
        <dbReference type="EMBL" id="CAI5792400.1"/>
    </source>
</evidence>
<evidence type="ECO:0000256" key="4">
    <source>
        <dbReference type="ARBA" id="ARBA00022685"/>
    </source>
</evidence>
<evidence type="ECO:0000256" key="5">
    <source>
        <dbReference type="ARBA" id="ARBA00022729"/>
    </source>
</evidence>
<reference evidence="6" key="1">
    <citation type="submission" date="2022-12" db="EMBL/GenBank/DDBJ databases">
        <authorList>
            <person name="Alioto T."/>
            <person name="Alioto T."/>
            <person name="Gomez Garrido J."/>
        </authorList>
    </citation>
    <scope>NUCLEOTIDE SEQUENCE</scope>
</reference>
<dbReference type="PANTHER" id="PTHR28553:SF2">
    <property type="entry name" value="NEUROPEPTIDE W"/>
    <property type="match status" value="1"/>
</dbReference>
<evidence type="ECO:0000313" key="7">
    <source>
        <dbReference type="Proteomes" id="UP001178461"/>
    </source>
</evidence>
<dbReference type="GO" id="GO:0007631">
    <property type="term" value="P:feeding behavior"/>
    <property type="evidence" value="ECO:0007669"/>
    <property type="project" value="TreeGrafter"/>
</dbReference>
<dbReference type="EMBL" id="OX395139">
    <property type="protein sequence ID" value="CAI5792400.1"/>
    <property type="molecule type" value="Genomic_DNA"/>
</dbReference>
<dbReference type="InterPro" id="IPR013297">
    <property type="entry name" value="Neuropept_BW_pre"/>
</dbReference>
<keyword evidence="5" id="KW-0732">Signal</keyword>
<evidence type="ECO:0000256" key="2">
    <source>
        <dbReference type="ARBA" id="ARBA00005292"/>
    </source>
</evidence>
<comment type="similarity">
    <text evidence="2">Belongs to the neuropeptide B/W family.</text>
</comment>
<comment type="subcellular location">
    <subcellularLocation>
        <location evidence="1">Secreted</location>
    </subcellularLocation>
</comment>
<evidence type="ECO:0000256" key="3">
    <source>
        <dbReference type="ARBA" id="ARBA00022525"/>
    </source>
</evidence>
<dbReference type="Proteomes" id="UP001178461">
    <property type="component" value="Chromosome 14"/>
</dbReference>
<name>A0AA35PNJ8_9SAUR</name>
<accession>A0AA35PNJ8</accession>
<keyword evidence="3" id="KW-0964">Secreted</keyword>
<dbReference type="GO" id="GO:0007218">
    <property type="term" value="P:neuropeptide signaling pathway"/>
    <property type="evidence" value="ECO:0007669"/>
    <property type="project" value="UniProtKB-KW"/>
</dbReference>
<keyword evidence="6" id="KW-0527">Neuropeptide</keyword>
<dbReference type="AlphaFoldDB" id="A0AA35PNJ8"/>
<dbReference type="GO" id="GO:0005576">
    <property type="term" value="C:extracellular region"/>
    <property type="evidence" value="ECO:0007669"/>
    <property type="project" value="UniProtKB-SubCell"/>
</dbReference>
<dbReference type="Pfam" id="PF15180">
    <property type="entry name" value="NPBW"/>
    <property type="match status" value="1"/>
</dbReference>